<name>R4VGW5_HV1</name>
<keyword evidence="25 32" id="KW-0472">Membrane</keyword>
<evidence type="ECO:0000256" key="14">
    <source>
        <dbReference type="ARBA" id="ARBA00022692"/>
    </source>
</evidence>
<feature type="transmembrane region" description="Helical" evidence="33">
    <location>
        <begin position="661"/>
        <end position="688"/>
    </location>
</feature>
<evidence type="ECO:0000256" key="9">
    <source>
        <dbReference type="ARBA" id="ARBA00022511"/>
    </source>
</evidence>
<dbReference type="InterPro" id="IPR000777">
    <property type="entry name" value="HIV1_Gp120"/>
</dbReference>
<keyword evidence="18 32" id="KW-0946">Virion</keyword>
<keyword evidence="14 32" id="KW-0812">Transmembrane</keyword>
<keyword evidence="28 32" id="KW-0325">Glycoprotein</keyword>
<comment type="PTM">
    <text evidence="32">Specific enzymatic cleavages in vivo yield mature proteins. Envelope glycoproteins are synthesized as a inactive precursor that is heavily N-glycosylated and processed likely by host cell furin in the Golgi to yield the mature SU and TM proteins. The cleavage site between SU and TM requires the minimal sequence [KR]-X-[KR]-R. About 2 of the 9 disulfide bonds of gp41 are reduced by P4HB/PDI, following binding to CD4 receptor.</text>
</comment>
<evidence type="ECO:0000256" key="13">
    <source>
        <dbReference type="ARBA" id="ARBA00022685"/>
    </source>
</evidence>
<comment type="function">
    <text evidence="32">Surface protein gp120: Attaches the virus to the host lymphoid cell by binding to the primary receptor CD4. This interaction induces a structural rearrangement creating a high affinity binding site for a chemokine coreceptor like CXCR4 and/or CCR5. Acts as a ligand for CD209/DC-SIGN and CLEC4M/DC-SIGNR, which are respectively found on dendritic cells (DCs), and on endothelial cells of liver sinusoids and lymph node sinuses. These interactions allow capture of viral particles at mucosal surfaces by these cells and subsequent transmission to permissive cells. HIV subverts the migration properties of dendritic cells to gain access to CD4+ T-cells in lymph nodes. Virus transmission to permissive T-cells occurs either in trans (without DCs infection, through viral capture and transmission), or in cis (following DCs productive infection, through the usual CD4-gp120 interaction), thereby inducing a robust infection. In trans infection, bound virions remain infectious over days and it is proposed that they are not degraded, but protected in non-lysosomal acidic organelles within the DCs close to the cell membrane thus contributing to the viral infectious potential during DCs' migration from the periphery to the lymphoid tissues. On arrival at lymphoid tissues, intact virions recycle back to DCs' cell surface allowing virus transmission to CD4+ T-cells.</text>
</comment>
<comment type="PTM">
    <text evidence="32">Highly glycosylated by host. The high number of glycan on the protein is reffered to as 'glycan shield' because it contributes to hide protein sequence from adaptive immune system.</text>
</comment>
<sequence length="846" mass="96061">MRVMGILRSYQQWWIWGILGFWMLMICSVVGNLWVTVYYGVPVWKEAKTTLFCASDAKAYEKEVHNVWATHACVPTDPNPQEMVLENVTENFNMWRNDMVDQMHEDIISLWDQSLKPCVKLTPLCVTLNCDNGNNNVTYNEEMQNCSFNATTELRDKKQQVYALFYRLDIVPLSEDNSSYRLINCNTSAITQACPKVTFDPIPIHYCAPAGYAILKCNNKTFNGTGPCNNVSTVQCTHGIKPVVSTQLLLNGSLAEGEIIIRSENLTDNVKTIIVQLNESVEIECTRPGNNTRKSIRIGPGQTFYATGEIIGDIRGAHCNITEEKWNKTLQQVGRKLTEHFPNKTIIFAPHSGGDLEVTMHSFNCRGEFFYCNTSKLFNSTYNSTYQHTGNHNGTITLPCRIKQIINMWQRVGRAMYAPPIAGNITCKSNITGLLLVRDGGNGNNSRNETFRLGGGDMRDNWRSELYKYKVVEIKPLGVAPTEAKRRVVEREKRAVGIGAVFLGFLGAAGSTMGAASITLTVQARQLLSGIVQQQNNLLRAIEAQQHLLQLTVWGIKQLQARVLAMERYLKDQQLLGMWGCSGKLICTTAVPWNSSWSNKSHTDIWDNMTWMQWDREINNYTETIYRLLEESQNQQEQNEKDLLALDSWQNLWNWFNITNWLWYIKIFIMIVGGLIGLRIVFAVLSIVNRVRQGYSPLSFQTLTPNPREPDRLGGIEEEGGEQDRNRSIRLVNGFLALAWDDLRSLCLFSYHRLRDLLLVTARAAELLGRSSLKGLQRGWEALKYLGSLVQYWGLELKRSAISLLDTTAIAVAEGTDRIIELIQRICRGIWHIPTRIRQGFEAALQ</sequence>
<keyword evidence="23 32" id="KW-1039">Host endosome</keyword>
<comment type="subcellular location">
    <molecule>Transmembrane protein gp41</molecule>
    <subcellularLocation>
        <location evidence="32">Virion membrane</location>
        <topology evidence="32">Single-pass type I membrane protein</topology>
    </subcellularLocation>
    <subcellularLocation>
        <location evidence="32">Host cell membrane</location>
        <topology evidence="32">Single-pass type I membrane protein</topology>
    </subcellularLocation>
    <subcellularLocation>
        <location evidence="32">Host endosome membrane</location>
        <topology evidence="32">Single-pass type I membrane protein</topology>
    </subcellularLocation>
    <text evidence="32">It is probably concentrated at the site of budding and incorporated into the virions possibly by contacts between the cytoplasmic tail of Env and the N-terminus of Gag.</text>
</comment>
<dbReference type="GO" id="GO:0020002">
    <property type="term" value="C:host cell plasma membrane"/>
    <property type="evidence" value="ECO:0007669"/>
    <property type="project" value="UniProtKB-SubCell"/>
</dbReference>
<dbReference type="CDD" id="cd09909">
    <property type="entry name" value="HIV-1-like_HR1-HR2"/>
    <property type="match status" value="1"/>
</dbReference>
<feature type="lipid moiety-binding region" description="S-palmitoyl cysteine; by host" evidence="32">
    <location>
        <position position="827"/>
    </location>
</feature>
<dbReference type="Pfam" id="PF00517">
    <property type="entry name" value="GP41"/>
    <property type="match status" value="1"/>
</dbReference>
<keyword evidence="31 32" id="KW-1160">Virus entry into host cell</keyword>
<keyword evidence="29 32" id="KW-0899">Viral immunoevasion</keyword>
<comment type="domain">
    <text evidence="32">The CD4-binding region is targeted by the antibody b12.</text>
</comment>
<keyword evidence="9 32" id="KW-1032">Host cell membrane</keyword>
<evidence type="ECO:0000256" key="4">
    <source>
        <dbReference type="ARBA" id="ARBA00004563"/>
    </source>
</evidence>
<comment type="similarity">
    <text evidence="32">Belongs to the HIV-1 env protein family.</text>
</comment>
<dbReference type="GO" id="GO:1903911">
    <property type="term" value="P:positive regulation of receptor clustering"/>
    <property type="evidence" value="ECO:0007669"/>
    <property type="project" value="UniProtKB-UniRule"/>
</dbReference>
<gene>
    <name evidence="32 36" type="primary">env</name>
</gene>
<comment type="domain">
    <text evidence="32">The YXXL motif is involved in determining the exact site of viral release at the surface of infected mononuclear cells and promotes endocytosis. YXXL and di-leucine endocytosis motifs interact directly or indirectly with the clathrin adapter complexes, opperate independently, and their activities are not additive.</text>
</comment>
<keyword evidence="19 32" id="KW-1043">Host membrane</keyword>
<keyword evidence="24 32" id="KW-0175">Coiled coil</keyword>
<dbReference type="GO" id="GO:0019064">
    <property type="term" value="P:fusion of virus membrane with host plasma membrane"/>
    <property type="evidence" value="ECO:0007669"/>
    <property type="project" value="UniProtKB-UniRule"/>
</dbReference>
<comment type="domain">
    <text evidence="32">The membrane proximal external region (MPER) present in gp41 is a tryptophan-rich region recognized by the antibodies 2F5, Z13, and 4E10. MPER seems to play a role in fusion.</text>
</comment>
<feature type="region of interest" description="MPER; binding to GalCer" evidence="32">
    <location>
        <begin position="645"/>
        <end position="666"/>
    </location>
</feature>
<dbReference type="GO" id="GO:0075512">
    <property type="term" value="P:clathrin-dependent endocytosis of virus by host cell"/>
    <property type="evidence" value="ECO:0007669"/>
    <property type="project" value="UniProtKB-UniRule"/>
</dbReference>
<evidence type="ECO:0000256" key="12">
    <source>
        <dbReference type="ARBA" id="ARBA00022595"/>
    </source>
</evidence>
<comment type="miscellaneous">
    <text evidence="32">HIV-1 lineages are divided in three main groups, M (for Major), O (for Outlier), and N (for New, or Non-M, Non-O). The vast majority of strains found worldwide belong to the group M. Group O seems to be endemic to and largely confined to Cameroon and neighboring countries in West Central Africa, where these viruses represent a small minority of HIV-1 strains. The group N is represented by a limited number of isolates from Cameroonian persons. The group M is further subdivided in 9 clades or subtypes (A to D, F to H, J and K).</text>
</comment>
<feature type="lipid moiety-binding region" description="S-palmitoyl cysteine; by host" evidence="32">
    <location>
        <position position="747"/>
    </location>
</feature>
<protein>
    <recommendedName>
        <fullName evidence="32">Envelope glycoprotein gp160</fullName>
    </recommendedName>
    <alternativeName>
        <fullName evidence="32">Env polyprotein</fullName>
    </alternativeName>
    <component>
        <recommendedName>
            <fullName evidence="32">Surface protein gp120</fullName>
            <shortName evidence="32">SU</shortName>
        </recommendedName>
        <alternativeName>
            <fullName evidence="32">Glycoprotein 120</fullName>
            <shortName evidence="32">gp120</shortName>
        </alternativeName>
    </component>
    <component>
        <recommendedName>
            <fullName evidence="32">Transmembrane protein gp41</fullName>
            <shortName evidence="32">TM</shortName>
        </recommendedName>
        <alternativeName>
            <fullName evidence="32">Glycoprotein 41</fullName>
            <shortName evidence="32">gp41</shortName>
        </alternativeName>
    </component>
</protein>
<evidence type="ECO:0000256" key="6">
    <source>
        <dbReference type="ARBA" id="ARBA00004650"/>
    </source>
</evidence>
<comment type="function">
    <text evidence="32">Transmembrane protein gp41: Acts as a class I viral fusion protein. Under the current model, the protein has at least 3 conformational states: pre-fusion native state, pre-hairpin intermediate state, and post-fusion hairpin state. During fusion of viral and target intracellular membranes, the coiled coil regions (heptad repeats) assume a trimer-of-hairpins structure, positioning the fusion peptide in close proximity to the C-terminal region of the ectodomain. The formation of this structure appears to drive apposition and subsequent fusion of viral and target cell membranes. Complete fusion occurs in host cell endosomes and is dynamin-dependent, however some lipid transfer might occur at the plasma membrane. The virus undergoes clathrin-dependent internalization long before endosomal fusion, thus minimizing the surface exposure of conserved viral epitopes during fusion and reducing the efficacy of inhibitors targeting these epitopes. Membranes fusion leads to delivery of the nucleocapsid into the cytoplasm.</text>
</comment>
<keyword evidence="21 32" id="KW-1164">Virus endocytosis by host</keyword>
<feature type="site" description="Cleavage; by host furin" evidence="32">
    <location>
        <begin position="494"/>
        <end position="495"/>
    </location>
</feature>
<keyword evidence="22 32" id="KW-1133">Transmembrane helix</keyword>
<keyword evidence="10 32" id="KW-1165">Clathrin-mediated endocytosis of virus by host</keyword>
<feature type="short sequence motif" description="YXXL motif; contains endocytosis signal" evidence="32">
    <location>
        <begin position="695"/>
        <end position="698"/>
    </location>
</feature>
<keyword evidence="30 32" id="KW-0449">Lipoprotein</keyword>
<keyword evidence="15 32" id="KW-0053">Apoptosis</keyword>
<comment type="PTM">
    <text evidence="32">Palmitoylation of the transmembrane protein and of Env polyprotein (prior to its proteolytic cleavage) is essential for their association with host cell membrane lipid rafts. Palmitoylation is therefore required for envelope trafficking to classical lipid rafts, but not for viral replication.</text>
</comment>
<evidence type="ECO:0000256" key="22">
    <source>
        <dbReference type="ARBA" id="ARBA00022989"/>
    </source>
</evidence>
<evidence type="ECO:0000256" key="29">
    <source>
        <dbReference type="ARBA" id="ARBA00023280"/>
    </source>
</evidence>
<evidence type="ECO:0000256" key="19">
    <source>
        <dbReference type="ARBA" id="ARBA00022870"/>
    </source>
</evidence>
<evidence type="ECO:0000259" key="35">
    <source>
        <dbReference type="Pfam" id="PF00517"/>
    </source>
</evidence>
<evidence type="ECO:0000256" key="32">
    <source>
        <dbReference type="HAMAP-Rule" id="MF_04083"/>
    </source>
</evidence>
<feature type="topological domain" description="Cytoplasmic" evidence="32">
    <location>
        <begin position="689"/>
        <end position="846"/>
    </location>
</feature>
<comment type="subcellular location">
    <subcellularLocation>
        <location evidence="3">Host cell membrane</location>
        <topology evidence="3">Peripheral membrane protein</topology>
    </subcellularLocation>
    <subcellularLocation>
        <location evidence="1">Host cell membrane</location>
        <topology evidence="1">Single-pass type I membrane protein</topology>
    </subcellularLocation>
    <subcellularLocation>
        <location evidence="2">Host endosome membrane</location>
        <topology evidence="2">Peripheral membrane protein</topology>
    </subcellularLocation>
    <subcellularLocation>
        <location evidence="5">Host endosome membrane</location>
        <topology evidence="5">Single-pass type I membrane protein</topology>
    </subcellularLocation>
    <subcellularLocation>
        <location evidence="6">Virion membrane</location>
        <topology evidence="6">Peripheral membrane protein</topology>
    </subcellularLocation>
    <subcellularLocation>
        <location evidence="4">Virion membrane</location>
        <topology evidence="4">Single-pass type I membrane protein</topology>
    </subcellularLocation>
</comment>
<dbReference type="SUPFAM" id="SSF56502">
    <property type="entry name" value="gp120 core"/>
    <property type="match status" value="2"/>
</dbReference>
<dbReference type="FunFam" id="1.10.287.210:FF:000001">
    <property type="entry name" value="Envelope glycoprotein gp160"/>
    <property type="match status" value="1"/>
</dbReference>
<keyword evidence="17 32" id="KW-1161">Viral attachment to host cell</keyword>
<evidence type="ECO:0000256" key="2">
    <source>
        <dbReference type="ARBA" id="ARBA00004433"/>
    </source>
</evidence>
<feature type="region of interest" description="CD4-binding loop" evidence="32">
    <location>
        <begin position="351"/>
        <end position="361"/>
    </location>
</feature>
<evidence type="ECO:0000256" key="21">
    <source>
        <dbReference type="ARBA" id="ARBA00022890"/>
    </source>
</evidence>
<keyword evidence="8 32" id="KW-1170">Fusion of virus membrane with host endosomal membrane</keyword>
<evidence type="ECO:0000259" key="34">
    <source>
        <dbReference type="Pfam" id="PF00516"/>
    </source>
</evidence>
<dbReference type="GO" id="GO:0019082">
    <property type="term" value="P:viral protein processing"/>
    <property type="evidence" value="ECO:0007669"/>
    <property type="project" value="UniProtKB-UniRule"/>
</dbReference>
<proteinExistence type="inferred from homology"/>
<evidence type="ECO:0000256" key="24">
    <source>
        <dbReference type="ARBA" id="ARBA00023054"/>
    </source>
</evidence>
<comment type="domain">
    <text evidence="32 33">The 17 amino acids long immunosuppressive region is present in many retroviral envelope proteins. Synthetic peptides derived from this relatively conserved sequence inhibit immune function in vitro and in vivo.</text>
</comment>
<keyword evidence="26 32" id="KW-0564">Palmitate</keyword>
<keyword evidence="27 32" id="KW-1015">Disulfide bond</keyword>
<feature type="domain" description="Retroviral envelope protein GP41-like" evidence="35">
    <location>
        <begin position="513"/>
        <end position="703"/>
    </location>
</feature>
<evidence type="ECO:0000256" key="7">
    <source>
        <dbReference type="ARBA" id="ARBA00022506"/>
    </source>
</evidence>
<feature type="disulfide bond" evidence="32">
    <location>
        <begin position="207"/>
        <end position="236"/>
    </location>
</feature>
<accession>R4VGW5</accession>
<comment type="domain">
    <text evidence="32">Some of the most genetically diverse regions of the viral genome are present in Env. They are called variable regions 1 through 5 (V1 through V5). Coreceptor usage of gp120 is determined mainly by the primary structure of the third variable region (V3) in the outer domain of gp120. The sequence of V3 determines which coreceptor, CCR5 and/or CXCR4 (corresponding to R5/macrophage, X4/T cell and R5X4/T cell and macrophage tropism), is used to trigger the fusion potential of the Env complex, and hence which cells the virus can infect. Binding to CCR5 involves a region adjacent in addition to V3.</text>
</comment>
<evidence type="ECO:0000256" key="16">
    <source>
        <dbReference type="ARBA" id="ARBA00022729"/>
    </source>
</evidence>
<keyword evidence="12 32" id="KW-1162">Viral penetration into host cytoplasm</keyword>
<comment type="function">
    <text evidence="32">Envelope glycoprotein gp160: Oligomerizes in the host endoplasmic reticulum into predominantly trimers. In a second time, gp160 transits in the host Golgi, where glycosylation is completed. The precursor is then proteolytically cleaved in the trans-Golgi and thereby activated by cellular furin or furin-like proteases to produce gp120 and gp41.</text>
</comment>
<evidence type="ECO:0000256" key="15">
    <source>
        <dbReference type="ARBA" id="ARBA00022703"/>
    </source>
</evidence>
<dbReference type="SUPFAM" id="SSF58069">
    <property type="entry name" value="Virus ectodomain"/>
    <property type="match status" value="1"/>
</dbReference>
<evidence type="ECO:0000256" key="18">
    <source>
        <dbReference type="ARBA" id="ARBA00022844"/>
    </source>
</evidence>
<dbReference type="Gene3D" id="2.170.40.20">
    <property type="entry name" value="Human immunodeficiency virus 1, Gp160, envelope glycoprotein"/>
    <property type="match status" value="2"/>
</dbReference>
<feature type="disulfide bond" evidence="32">
    <location>
        <begin position="217"/>
        <end position="228"/>
    </location>
</feature>
<dbReference type="FunFam" id="1.20.5.490:FF:000001">
    <property type="entry name" value="Envelope glycoprotein gp160"/>
    <property type="match status" value="1"/>
</dbReference>
<dbReference type="Gene3D" id="1.20.5.490">
    <property type="entry name" value="Single helix bin"/>
    <property type="match status" value="1"/>
</dbReference>
<dbReference type="GO" id="GO:0044175">
    <property type="term" value="C:host cell endosome membrane"/>
    <property type="evidence" value="ECO:0007669"/>
    <property type="project" value="UniProtKB-SubCell"/>
</dbReference>
<feature type="transmembrane region" description="Helical" evidence="33">
    <location>
        <begin position="495"/>
        <end position="518"/>
    </location>
</feature>
<feature type="domain" description="Human immunodeficiency virus 1 envelope glycoprotein Gp120" evidence="34">
    <location>
        <begin position="140"/>
        <end position="494"/>
    </location>
</feature>
<comment type="miscellaneous">
    <text evidence="32">Inhibitors targeting HIV-1 viral envelope proteins are used as antiretroviral drugs. Attachment of virions to the cell surface via non-specific interactions and CD4 binding can be blocked by inhibitors that include cyanovirin-N, cyclotriazadisulfonamide analogs, PRO 2000, TNX 355 and PRO 542. In addition, BMS 806 can block CD4-induced conformational changes. Env interactions with the coreceptor molecules can be targeted by CCR5 antagonists including SCH-D, maraviroc (UK 427857) and aplaviroc (GW 873140), and the CXCR4 antagonist AMD 070. Fusion of viral and cellular membranes can be inhibited by peptides such as enfuvirtide and tifuvirtide (T 1249). Resistance to inhibitors associated with mutations in Env are observed. Most of the time, single mutations confer only a modest reduction in drug susceptibility. Combination of several mutations is usually required to develop a high-level drug resistance.</text>
</comment>
<evidence type="ECO:0000256" key="8">
    <source>
        <dbReference type="ARBA" id="ARBA00022510"/>
    </source>
</evidence>
<comment type="subcellular location">
    <molecule>Surface protein gp120</molecule>
    <subcellularLocation>
        <location evidence="32">Virion membrane</location>
        <topology evidence="32">Peripheral membrane protein</topology>
    </subcellularLocation>
    <subcellularLocation>
        <location evidence="32">Host cell membrane</location>
        <topology evidence="32">Peripheral membrane protein</topology>
    </subcellularLocation>
    <subcellularLocation>
        <location evidence="32">Host endosome membrane</location>
        <topology evidence="32">Single-pass type I membrane protein</topology>
    </subcellularLocation>
    <text evidence="32">The surface protein is not anchored to the viral envelope, but associates with the extravirion surface through its binding to TM. It is probably concentrated at the site of budding and incorporated into the virions possibly by contacts between the cytoplasmic tail of Env and the N-terminus of Gag.</text>
</comment>
<evidence type="ECO:0000256" key="10">
    <source>
        <dbReference type="ARBA" id="ARBA00022570"/>
    </source>
</evidence>
<evidence type="ECO:0000256" key="23">
    <source>
        <dbReference type="ARBA" id="ARBA00023046"/>
    </source>
</evidence>
<feature type="domain" description="Human immunodeficiency virus 1 envelope glycoprotein Gp120" evidence="34">
    <location>
        <begin position="33"/>
        <end position="138"/>
    </location>
</feature>
<evidence type="ECO:0000256" key="31">
    <source>
        <dbReference type="ARBA" id="ARBA00023296"/>
    </source>
</evidence>
<feature type="region of interest" description="Immunosuppression" evidence="32">
    <location>
        <begin position="557"/>
        <end position="575"/>
    </location>
</feature>
<reference evidence="36" key="1">
    <citation type="submission" date="2013-05" db="EMBL/GenBank/DDBJ databases">
        <authorList>
            <person name="Thebus R."/>
            <person name="Rademeyer C."/>
            <person name="Marais J."/>
            <person name="Williamson C."/>
        </authorList>
    </citation>
    <scope>NUCLEOTIDE SEQUENCE</scope>
    <source>
        <strain evidence="36">SO032_A2.8-1</strain>
    </source>
</reference>
<feature type="chain" id="PRO_5023215310" description="Transmembrane protein gp41" evidence="32">
    <location>
        <begin position="495"/>
        <end position="846"/>
    </location>
</feature>
<organism evidence="36">
    <name type="scientific">Human immunodeficiency virus type 1</name>
    <name type="common">HIV-1</name>
    <dbReference type="NCBI Taxonomy" id="11676"/>
    <lineage>
        <taxon>Viruses</taxon>
        <taxon>Riboviria</taxon>
        <taxon>Pararnavirae</taxon>
        <taxon>Artverviricota</taxon>
        <taxon>Revtraviricetes</taxon>
        <taxon>Ortervirales</taxon>
        <taxon>Retroviridae</taxon>
        <taxon>Orthoretrovirinae</taxon>
        <taxon>Lentivirus</taxon>
        <taxon>Lentivirus humimdef1</taxon>
    </lineage>
</organism>
<comment type="caution">
    <text evidence="32 33">Lacks conserved residue(s) required for the propagation of feature annotation.</text>
</comment>
<feature type="transmembrane region" description="Helical" evidence="33">
    <location>
        <begin position="13"/>
        <end position="41"/>
    </location>
</feature>
<evidence type="ECO:0000256" key="26">
    <source>
        <dbReference type="ARBA" id="ARBA00023139"/>
    </source>
</evidence>
<evidence type="ECO:0000256" key="33">
    <source>
        <dbReference type="RuleBase" id="RU363095"/>
    </source>
</evidence>
<evidence type="ECO:0000256" key="27">
    <source>
        <dbReference type="ARBA" id="ARBA00023157"/>
    </source>
</evidence>
<dbReference type="GO" id="GO:0055036">
    <property type="term" value="C:virion membrane"/>
    <property type="evidence" value="ECO:0007669"/>
    <property type="project" value="UniProtKB-SubCell"/>
</dbReference>
<dbReference type="InterPro" id="IPR036377">
    <property type="entry name" value="Gp120_core_sf"/>
</dbReference>
<dbReference type="FunFam" id="2.170.40.20:FF:000003">
    <property type="entry name" value="Envelope glycoprotein gp160"/>
    <property type="match status" value="1"/>
</dbReference>
<comment type="subunit">
    <text evidence="32">The mature envelope protein (Env) consists of a homotrimer of non-covalently associated gp120-gp41 heterodimers. The resulting complex protrudes from the virus surface as a spike. There seems to be as few as 10 spikes on the average virion. Surface protein gp120 interacts with host CD4, CCR5 and CXCR4. Gp120 also interacts with the C-type lectins CD209/DC-SIGN and CLEC4M/DC-SIGNR (collectively referred to as DC-SIGN(R)). Gp120 and gp41 interact with GalCer. Gp120 interacts with host ITGA4/ITGB7 complex; on CD4+ T-cells, this interaction results in rapid activation of integrin ITGAL/LFA-1, which facilitates efficient cell-to-cell spreading of HIV-1. Gp120 interacts with cell-associated heparan sulfate; this interaction increases virus infectivity on permissive cells and may be involved in infection of CD4- cells.</text>
</comment>
<dbReference type="GO" id="GO:0019031">
    <property type="term" value="C:viral envelope"/>
    <property type="evidence" value="ECO:0007669"/>
    <property type="project" value="UniProtKB-KW"/>
</dbReference>
<feature type="disulfide bond" evidence="32">
    <location>
        <begin position="53"/>
        <end position="73"/>
    </location>
</feature>
<dbReference type="GO" id="GO:0039654">
    <property type="term" value="P:fusion of virus membrane with host endosome membrane"/>
    <property type="evidence" value="ECO:0007669"/>
    <property type="project" value="UniProtKB-UniRule"/>
</dbReference>
<keyword evidence="7 32" id="KW-1168">Fusion of virus membrane with host membrane</keyword>
<evidence type="ECO:0000256" key="25">
    <source>
        <dbReference type="ARBA" id="ARBA00023136"/>
    </source>
</evidence>
<evidence type="ECO:0000256" key="17">
    <source>
        <dbReference type="ARBA" id="ARBA00022804"/>
    </source>
</evidence>
<dbReference type="FunFam" id="2.170.40.20:FF:000002">
    <property type="entry name" value="Envelope glycoprotein gp160"/>
    <property type="match status" value="1"/>
</dbReference>
<dbReference type="Pfam" id="PF00516">
    <property type="entry name" value="GP120"/>
    <property type="match status" value="2"/>
</dbReference>
<feature type="region of interest" description="V2" evidence="32">
    <location>
        <begin position="146"/>
        <end position="185"/>
    </location>
</feature>
<feature type="coiled-coil region" evidence="32">
    <location>
        <begin position="616"/>
        <end position="650"/>
    </location>
</feature>
<organismHost>
    <name type="scientific">Homo sapiens</name>
    <name type="common">Human</name>
    <dbReference type="NCBI Taxonomy" id="9606"/>
</organismHost>
<dbReference type="GO" id="GO:0052031">
    <property type="term" value="P:symbiont-mediated perturbation of host defense response"/>
    <property type="evidence" value="ECO:0007669"/>
    <property type="project" value="UniProtKB-UniRule"/>
</dbReference>
<feature type="chain" id="PRO_5023215311" description="Envelope glycoprotein gp160" evidence="32">
    <location>
        <begin position="32"/>
        <end position="846"/>
    </location>
</feature>
<dbReference type="GO" id="GO:0019062">
    <property type="term" value="P:virion attachment to host cell"/>
    <property type="evidence" value="ECO:0007669"/>
    <property type="project" value="UniProtKB-UniRule"/>
</dbReference>
<evidence type="ECO:0000256" key="3">
    <source>
        <dbReference type="ARBA" id="ARBA00004505"/>
    </source>
</evidence>
<evidence type="ECO:0000256" key="20">
    <source>
        <dbReference type="ARBA" id="ARBA00022879"/>
    </source>
</evidence>
<evidence type="ECO:0000256" key="28">
    <source>
        <dbReference type="ARBA" id="ARBA00023180"/>
    </source>
</evidence>
<dbReference type="GO" id="GO:1903908">
    <property type="term" value="P:positive regulation of plasma membrane raft polarization"/>
    <property type="evidence" value="ECO:0007669"/>
    <property type="project" value="UniProtKB-UniRule"/>
</dbReference>
<dbReference type="Gene3D" id="1.10.287.210">
    <property type="match status" value="1"/>
</dbReference>
<dbReference type="HAMAP" id="MF_04083">
    <property type="entry name" value="HIV_ENV"/>
    <property type="match status" value="1"/>
</dbReference>
<evidence type="ECO:0000256" key="5">
    <source>
        <dbReference type="ARBA" id="ARBA00004578"/>
    </source>
</evidence>
<dbReference type="EMBL" id="KF114894">
    <property type="protein sequence ID" value="AGM38329.1"/>
    <property type="molecule type" value="Genomic_RNA"/>
</dbReference>
<keyword evidence="16 32" id="KW-0732">Signal</keyword>
<dbReference type="InterPro" id="IPR037527">
    <property type="entry name" value="Gp160"/>
</dbReference>
<evidence type="ECO:0000256" key="11">
    <source>
        <dbReference type="ARBA" id="ARBA00022581"/>
    </source>
</evidence>
<keyword evidence="13 32" id="KW-0165">Cleavage on pair of basic residues</keyword>
<evidence type="ECO:0000313" key="36">
    <source>
        <dbReference type="EMBL" id="AGM38329.1"/>
    </source>
</evidence>
<feature type="disulfide bond" evidence="32">
    <location>
        <begin position="581"/>
        <end position="587"/>
    </location>
</feature>
<dbReference type="InterPro" id="IPR000328">
    <property type="entry name" value="GP41-like"/>
</dbReference>
<evidence type="ECO:0000256" key="30">
    <source>
        <dbReference type="ARBA" id="ARBA00023288"/>
    </source>
</evidence>
<keyword evidence="20 32" id="KW-0261">Viral envelope protein</keyword>
<evidence type="ECO:0000256" key="1">
    <source>
        <dbReference type="ARBA" id="ARBA00004402"/>
    </source>
</evidence>
<dbReference type="GO" id="GO:0005198">
    <property type="term" value="F:structural molecule activity"/>
    <property type="evidence" value="ECO:0007669"/>
    <property type="project" value="UniProtKB-UniRule"/>
</dbReference>
<dbReference type="GO" id="GO:0016020">
    <property type="term" value="C:membrane"/>
    <property type="evidence" value="ECO:0007669"/>
    <property type="project" value="UniProtKB-UniRule"/>
</dbReference>
<keyword evidence="11 32" id="KW-0945">Host-virus interaction</keyword>
<feature type="region of interest" description="Fusion peptide" evidence="32">
    <location>
        <begin position="495"/>
        <end position="515"/>
    </location>
</feature>